<evidence type="ECO:0000313" key="2">
    <source>
        <dbReference type="EMBL" id="AJA44428.1"/>
    </source>
</evidence>
<protein>
    <submittedName>
        <fullName evidence="2">Uncharacterized protein</fullName>
    </submittedName>
</protein>
<evidence type="ECO:0000256" key="1">
    <source>
        <dbReference type="SAM" id="Coils"/>
    </source>
</evidence>
<reference evidence="2 3" key="1">
    <citation type="journal article" date="2014" name="Appl. Environ. Microbiol.">
        <title>Gut symbionts from distinct hosts exhibit genotoxic activity via divergent colibactin biosynthetic pathways.</title>
        <authorList>
            <person name="Engel P."/>
            <person name="Vizcaino M.I."/>
            <person name="Crawford J.M."/>
        </authorList>
    </citation>
    <scope>NUCLEOTIDE SEQUENCE [LARGE SCALE GENOMIC DNA]</scope>
    <source>
        <strain evidence="2 3">PEB0191</strain>
    </source>
</reference>
<accession>A0A0A7RYZ0</accession>
<dbReference type="EMBL" id="CP009056">
    <property type="protein sequence ID" value="AJA44428.1"/>
    <property type="molecule type" value="Genomic_DNA"/>
</dbReference>
<gene>
    <name evidence="2" type="ORF">FPB0191_00597</name>
</gene>
<keyword evidence="3" id="KW-1185">Reference proteome</keyword>
<name>A0A0A7RYZ0_FRIPE</name>
<dbReference type="AlphaFoldDB" id="A0A0A7RYZ0"/>
<dbReference type="STRING" id="1267021.FPB0191_00597"/>
<organism evidence="2 3">
    <name type="scientific">Frischella perrara</name>
    <dbReference type="NCBI Taxonomy" id="1267021"/>
    <lineage>
        <taxon>Bacteria</taxon>
        <taxon>Pseudomonadati</taxon>
        <taxon>Pseudomonadota</taxon>
        <taxon>Gammaproteobacteria</taxon>
        <taxon>Orbales</taxon>
        <taxon>Orbaceae</taxon>
        <taxon>Frischella</taxon>
    </lineage>
</organism>
<sequence length="301" mass="35703">MSNWENLGTAVMGNTVPYNPNWTRYEQKVVTGVKELTRIRICRLPTLLLGGRIEAVTESPPGHYWIEIINDLSKMDGSEPFIESYGWYPQEPATFFNFFTVDGCLNSDCNYFRNKDKDNDDDNGGIPNEAGRAIIKEEDKKYSLYPFDPHHNKRYTLPNSEKREVNHPYIFATDPRTEEDIIEEIRSFARKHIPNKEEEKKKWSYAFENFAEYNCHTFLFNLLYETNLADRYILRDLHFIRFFSSASDYKDEYRYISDHHGNIFKIKNNETIRKQADEVYKRMKRVKDNAEKLANLLKNNR</sequence>
<feature type="coiled-coil region" evidence="1">
    <location>
        <begin position="269"/>
        <end position="300"/>
    </location>
</feature>
<dbReference type="HOGENOM" id="CLU_868059_0_0_6"/>
<dbReference type="OrthoDB" id="7067744at2"/>
<dbReference type="Proteomes" id="UP000030901">
    <property type="component" value="Chromosome"/>
</dbReference>
<evidence type="ECO:0000313" key="3">
    <source>
        <dbReference type="Proteomes" id="UP000030901"/>
    </source>
</evidence>
<keyword evidence="1" id="KW-0175">Coiled coil</keyword>
<proteinExistence type="predicted"/>
<dbReference type="KEGG" id="fpp:FPB0191_00597"/>
<dbReference type="RefSeq" id="WP_039103914.1">
    <property type="nucleotide sequence ID" value="NZ_CP009056.1"/>
</dbReference>